<evidence type="ECO:0000259" key="1">
    <source>
        <dbReference type="Pfam" id="PF04773"/>
    </source>
</evidence>
<accession>A0A261VCT4</accession>
<reference evidence="4" key="1">
    <citation type="submission" date="2017-05" db="EMBL/GenBank/DDBJ databases">
        <title>Complete and WGS of Bordetella genogroups.</title>
        <authorList>
            <person name="Spilker T."/>
            <person name="Lipuma J."/>
        </authorList>
    </citation>
    <scope>NUCLEOTIDE SEQUENCE [LARGE SCALE GENOMIC DNA]</scope>
    <source>
        <strain evidence="4">AU6712</strain>
    </source>
</reference>
<dbReference type="InterPro" id="IPR012373">
    <property type="entry name" value="Ferrdict_sens_TM"/>
</dbReference>
<evidence type="ECO:0000313" key="4">
    <source>
        <dbReference type="Proteomes" id="UP000216429"/>
    </source>
</evidence>
<dbReference type="EMBL" id="NEVU01000003">
    <property type="protein sequence ID" value="OZI71390.1"/>
    <property type="molecule type" value="Genomic_DNA"/>
</dbReference>
<dbReference type="PIRSF" id="PIRSF018266">
    <property type="entry name" value="FecR"/>
    <property type="match status" value="1"/>
</dbReference>
<evidence type="ECO:0000259" key="2">
    <source>
        <dbReference type="Pfam" id="PF16220"/>
    </source>
</evidence>
<dbReference type="RefSeq" id="WP_094815015.1">
    <property type="nucleotide sequence ID" value="NZ_NEVU01000003.1"/>
</dbReference>
<dbReference type="GO" id="GO:0016989">
    <property type="term" value="F:sigma factor antagonist activity"/>
    <property type="evidence" value="ECO:0007669"/>
    <property type="project" value="TreeGrafter"/>
</dbReference>
<dbReference type="PANTHER" id="PTHR30273:SF2">
    <property type="entry name" value="PROTEIN FECR"/>
    <property type="match status" value="1"/>
</dbReference>
<dbReference type="Pfam" id="PF16220">
    <property type="entry name" value="DUF4880"/>
    <property type="match status" value="1"/>
</dbReference>
<dbReference type="OrthoDB" id="8617634at2"/>
<organism evidence="3 4">
    <name type="scientific">Bordetella genomosp. 12</name>
    <dbReference type="NCBI Taxonomy" id="463035"/>
    <lineage>
        <taxon>Bacteria</taxon>
        <taxon>Pseudomonadati</taxon>
        <taxon>Pseudomonadota</taxon>
        <taxon>Betaproteobacteria</taxon>
        <taxon>Burkholderiales</taxon>
        <taxon>Alcaligenaceae</taxon>
        <taxon>Bordetella</taxon>
    </lineage>
</organism>
<dbReference type="Gene3D" id="2.60.120.1440">
    <property type="match status" value="1"/>
</dbReference>
<evidence type="ECO:0000313" key="3">
    <source>
        <dbReference type="EMBL" id="OZI71390.1"/>
    </source>
</evidence>
<evidence type="ECO:0008006" key="5">
    <source>
        <dbReference type="Google" id="ProtNLM"/>
    </source>
</evidence>
<dbReference type="InterPro" id="IPR006860">
    <property type="entry name" value="FecR"/>
</dbReference>
<dbReference type="Proteomes" id="UP000216429">
    <property type="component" value="Unassembled WGS sequence"/>
</dbReference>
<proteinExistence type="predicted"/>
<dbReference type="AlphaFoldDB" id="A0A261VCT4"/>
<protein>
    <recommendedName>
        <fullName evidence="5">Iron dicitrate transport regulator FecR</fullName>
    </recommendedName>
</protein>
<name>A0A261VCT4_9BORD</name>
<comment type="caution">
    <text evidence="3">The sequence shown here is derived from an EMBL/GenBank/DDBJ whole genome shotgun (WGS) entry which is preliminary data.</text>
</comment>
<dbReference type="InterPro" id="IPR032623">
    <property type="entry name" value="FecR_N"/>
</dbReference>
<gene>
    <name evidence="3" type="ORF">CAL22_16295</name>
</gene>
<feature type="domain" description="FecR N-terminal" evidence="2">
    <location>
        <begin position="15"/>
        <end position="55"/>
    </location>
</feature>
<feature type="domain" description="FecR protein" evidence="1">
    <location>
        <begin position="121"/>
        <end position="213"/>
    </location>
</feature>
<dbReference type="Gene3D" id="3.55.50.30">
    <property type="match status" value="1"/>
</dbReference>
<sequence length="331" mass="35874">MTTQDSNIPEDPGAAAAHWFTRESGGLMTPDERQRFESWRAADPRHEQAYQGMLRVWRVAEATPDQVFAGILARGQARPTAAFAGRRRILALGVGAACCAAVATVALGPERWFGAPQFSERYASQRGERREVALPDGSLLTLNTDSVVVVAFYASERRVVLEQGEAFFAIASAPQRPFVVQAAAATVTVTGTRFNVRRSAERVSVAVESGSVEVTGGAWWHRETRRLVALQSVQVDGTDSVSGVSKADVGALTAWRQGKIVFDAAPLATIVTEMNRYRVRPVRLHHPGLQALRVTGVFSVDDPEAILEVLPALAHVAVRRLPDGSSEIVPR</sequence>
<dbReference type="PANTHER" id="PTHR30273">
    <property type="entry name" value="PERIPLASMIC SIGNAL SENSOR AND SIGMA FACTOR ACTIVATOR FECR-RELATED"/>
    <property type="match status" value="1"/>
</dbReference>
<dbReference type="Pfam" id="PF04773">
    <property type="entry name" value="FecR"/>
    <property type="match status" value="1"/>
</dbReference>
<keyword evidence="4" id="KW-1185">Reference proteome</keyword>